<dbReference type="PRINTS" id="PR01609">
    <property type="entry name" value="CD36FAMILY"/>
</dbReference>
<sequence>MYYESFMNNLLPMHVPADSRRRRKVLHFITIPAIVACALLILGKRIAFPRILQEVFRLHQNDDGSLPLVTQHWADYPADIMYNFYLWNLTNPYEVIYEGAMPRFQDYGPYAYLGGERKENLTWSSDGNVVSYRTRRYWVFDEKASCSTCREDDLFIVPNVAYAAVAYIAAHTDLHPLLLMLLDQSMLMVGSAPVQTVEAGSLIFRSFQDPLISLQTSTFVKNLVKLMGGTLFGIKLPDYPHPGLMPLYNNTYDPEYRVHTGKTGMDDYTKIITYGGKTQQDWFLGDSAEITNCNDGGFNKQFLTPEDKLNVFRAYLGRSFEMSFHEASSHNSVPTYVFRIDRNEYNSNSPRRIGMRYENVEGVDYAPTWPVCPSEHVYSPDEDGCAQIECTKEINFCDNCCNGSHYGPTVFTPPGFYPLKVFPGRLGRIPFGVLMSPPHMLWAPEQVSSQYVGQYPDEVKHQPVEWSVNPTMGTVVHAHLRTQMNILFARRDMTQSTELPNSMAPIFWLHIEVLIHDEVMFIYKLGGLYVPFFLDFALYFHLLVIFISLSVVALDKLTRLEKLPVKWRSGRVGNSSRTKKNDWAIMVNLVLLVLLLCPLSIEAPTFSDLTKCLGNGENCRPSLLAVVHLNASSLPSLNIEDAVQGTSSSSIAFSDITAQITGRNASATRVLIIEAGSESAITWQLSGCNLMRNSESSTVESLSSTDSIAAMNQQLFVQKLQKREVSPAPISISSLLDSINSSFVPSVQTTLSTGLPIYRFAAGSYSGVPGKLLSVGEACSISFLVDRNLTAVDPKSVCRTSSLIFALIPSTENQSSSDVSVVDLAECSTCTSLPISREFLRLCPYIDGSDWSSGIDGPFIPNRPPTIKPDSIIIDLLLNRTNRKTTEKQHNESTTKMGTKATKTTSLHPSVKSTTEKSSSSTTKSKPAFSKASSTTTSMTKDTPASTRTRTTKKTVNPITKTITATTQTKRNPTSTVKITRENENESSVPIRPTTPAPTTTTTIPATTVPAPVSVPLSPIVLDSSSDDTASMTLNLSSIDAATASVGKCWLSNSKGSFEANTVALNRMNSTLSLSIHQSLFTGDAFVQCNLTAGGRELLVSGSSTVSFLPFADFVLASDDIISSFLIGAERRYLEIGFSKNPLDARLAGTPYCLAVDGTRFNATGQLEAINCDFSSLSVAGNYSIYAVRSETLENSTRLHQKPTVVLITDLRTTTTSTSTTSTTTSPTTTTEATTTTTVLPTTIPTTTPTTTSSPTTTATATTTTLTTVKMTVPSTTVKKTTTRKTTRVPSTTSMMTTTKTTHPTTMSSTTTRLPTTSTMQTMSTTTVQPTTSVAAFSSITMLDSLLGLEYACDGCSIAPSVFICSQFFVDHANFGVNASCSSTGRGLLISFGSGATVTANDRLAITKAFNMLLEPAIQHLVVESPANAVSPDFTVTYTQEVMTCVPSTDIELKQLTGSGNREMTYRWSSGHVPLLPALGSINGRKVTIPTSQLKVNAPTSISVSACNFMDKCTNQSVDVHVSDAAATFTVAINGLDSRVVASKKLTLTTTASFMQCNSSITPSDVSYSWKLDGVEQSKAGNYRIPAYYFAPNATVNLTLEANFMYNGKKYTTTEGRVFTVEIEPLVAIVDAAQRTAPIDSVVTLDASASFDPNFASGAVTHSWSCVNLSGTANGSCDLPTSVDMTSRKSILIISANSLQANERLSFTDTIQSRNISSLTATVTTLLDTVAARSPIIRFDSLAKEKFNTDEFVRIRAFVSSAAGNLTAVWQMTLDGVDIDLTPILSAPVHTFSADEMSASEFVVLPLTIPPGGQSTPSFPGLLPGRLYSVSLAAENAEGESAGFINLQMNSPPTVGSVEMEPASLTALSPFTASLGDGWSDTDLPLSIVFGIRSILADGTTTSVSLPASLASSTPLVLPSASPKGKACGNRVGYTIAVQVCDRLSACSSSESAQFSVARSANISAALDALTQQIEDEIANGNIWLAFPLLEAIRAENCSTTMDTASADRIVTSLLAGVDETSDASEYRDVISAVTRAIPSLSSAAQLKVLQFVTKYQQLMGITTSSTRSKRESPTALPPPTKDVLLPYLDTQLQSNGSSNLDSYFPTIETLLSASCNQLDESTPRIITQTGVIFTFIQAQALVPASTNFVGTKFTIAGVGSGVVSFDASFVSAFSRWQCEPSSQCLSVCLGSLRIAYGAVTTNSYLQKTLFPGIGYPAINASVSNLHKIYIKNPMGGATVIEAVKYTVNVPLTSYAATNYYGCFLLPSSGSWSKCASPNYATKSGSGYYIPCACSQTGLLAVFAVAAPTPPDVPSYNEIRLTITLSSTSTPSTAQRSTLIDRLANATGLRSTRFVSTTTVNASTLQSTLRPATKTDDLVNNYAIQSILRAIGIDGGFLAYDSVKITNLTYEPILRVLTNDGYARKIIVNIDASFSTILGTANTTAPLVAAWSAAMYGMLRISPFRVKNVLVDRGVVFNFTFTLPYDEEQAPKISAEELSIMLQESVSYGELDLASTTGAKLSISPIVDGQILACSHTRDHHLYHPSGLGTLRAVLFKIRSDFLLEEERKRFIMVDPATLHPPPPVYPADVNLPPDDPRDRLRVRTAY</sequence>
<keyword evidence="11" id="KW-1185">Reference proteome</keyword>
<dbReference type="PANTHER" id="PTHR11923:SF55">
    <property type="entry name" value="SCAVENGER RECEPTOR (CD36 FAMILY) RELATED"/>
    <property type="match status" value="1"/>
</dbReference>
<reference evidence="11" key="1">
    <citation type="journal article" date="2008" name="Nat. Genet.">
        <title>The Pristionchus pacificus genome provides a unique perspective on nematode lifestyle and parasitism.</title>
        <authorList>
            <person name="Dieterich C."/>
            <person name="Clifton S.W."/>
            <person name="Schuster L.N."/>
            <person name="Chinwalla A."/>
            <person name="Delehaunty K."/>
            <person name="Dinkelacker I."/>
            <person name="Fulton L."/>
            <person name="Fulton R."/>
            <person name="Godfrey J."/>
            <person name="Minx P."/>
            <person name="Mitreva M."/>
            <person name="Roeseler W."/>
            <person name="Tian H."/>
            <person name="Witte H."/>
            <person name="Yang S.P."/>
            <person name="Wilson R.K."/>
            <person name="Sommer R.J."/>
        </authorList>
    </citation>
    <scope>NUCLEOTIDE SEQUENCE [LARGE SCALE GENOMIC DNA]</scope>
    <source>
        <strain evidence="11">PS312</strain>
    </source>
</reference>
<name>A0A2A6BGJ3_PRIPA</name>
<keyword evidence="3 8" id="KW-0812">Transmembrane</keyword>
<feature type="transmembrane region" description="Helical" evidence="8">
    <location>
        <begin position="25"/>
        <end position="43"/>
    </location>
</feature>
<dbReference type="GO" id="GO:0016020">
    <property type="term" value="C:membrane"/>
    <property type="evidence" value="ECO:0000318"/>
    <property type="project" value="GO_Central"/>
</dbReference>
<accession>A0A8R1U3T7</accession>
<feature type="region of interest" description="Disordered" evidence="7">
    <location>
        <begin position="883"/>
        <end position="954"/>
    </location>
</feature>
<feature type="region of interest" description="Disordered" evidence="7">
    <location>
        <begin position="1277"/>
        <end position="1314"/>
    </location>
</feature>
<dbReference type="Pfam" id="PF02010">
    <property type="entry name" value="REJ"/>
    <property type="match status" value="1"/>
</dbReference>
<dbReference type="Proteomes" id="UP000005239">
    <property type="component" value="Unassembled WGS sequence"/>
</dbReference>
<dbReference type="OrthoDB" id="5797397at2759"/>
<evidence type="ECO:0000259" key="9">
    <source>
        <dbReference type="Pfam" id="PF02010"/>
    </source>
</evidence>
<feature type="domain" description="PKD/REJ-like" evidence="9">
    <location>
        <begin position="1561"/>
        <end position="1965"/>
    </location>
</feature>
<evidence type="ECO:0000256" key="8">
    <source>
        <dbReference type="SAM" id="Phobius"/>
    </source>
</evidence>
<feature type="compositionally biased region" description="Low complexity" evidence="7">
    <location>
        <begin position="989"/>
        <end position="1010"/>
    </location>
</feature>
<evidence type="ECO:0000256" key="5">
    <source>
        <dbReference type="ARBA" id="ARBA00023136"/>
    </source>
</evidence>
<dbReference type="InterPro" id="IPR002859">
    <property type="entry name" value="PKD/REJ-like"/>
</dbReference>
<proteinExistence type="inferred from homology"/>
<dbReference type="InterPro" id="IPR002159">
    <property type="entry name" value="CD36_fam"/>
</dbReference>
<feature type="region of interest" description="Disordered" evidence="7">
    <location>
        <begin position="981"/>
        <end position="1010"/>
    </location>
</feature>
<feature type="region of interest" description="Disordered" evidence="7">
    <location>
        <begin position="2583"/>
        <end position="2607"/>
    </location>
</feature>
<evidence type="ECO:0000256" key="7">
    <source>
        <dbReference type="SAM" id="MobiDB-lite"/>
    </source>
</evidence>
<feature type="compositionally biased region" description="Low complexity" evidence="7">
    <location>
        <begin position="1288"/>
        <end position="1314"/>
    </location>
</feature>
<comment type="subcellular location">
    <subcellularLocation>
        <location evidence="1">Membrane</location>
    </subcellularLocation>
</comment>
<gene>
    <name evidence="10" type="primary">WBGene00090037</name>
</gene>
<feature type="transmembrane region" description="Helical" evidence="8">
    <location>
        <begin position="528"/>
        <end position="554"/>
    </location>
</feature>
<dbReference type="EnsemblMetazoa" id="PPA00483.1">
    <property type="protein sequence ID" value="PPA00483.1"/>
    <property type="gene ID" value="WBGene00090037"/>
</dbReference>
<reference evidence="10" key="2">
    <citation type="submission" date="2022-06" db="UniProtKB">
        <authorList>
            <consortium name="EnsemblMetazoa"/>
        </authorList>
    </citation>
    <scope>IDENTIFICATION</scope>
    <source>
        <strain evidence="10">PS312</strain>
    </source>
</reference>
<protein>
    <submittedName>
        <fullName evidence="10">REJ domain-containing protein</fullName>
    </submittedName>
</protein>
<evidence type="ECO:0000256" key="1">
    <source>
        <dbReference type="ARBA" id="ARBA00004370"/>
    </source>
</evidence>
<keyword evidence="6" id="KW-0325">Glycoprotein</keyword>
<feature type="compositionally biased region" description="Basic and acidic residues" evidence="7">
    <location>
        <begin position="2595"/>
        <end position="2607"/>
    </location>
</feature>
<feature type="compositionally biased region" description="Basic and acidic residues" evidence="7">
    <location>
        <begin position="884"/>
        <end position="893"/>
    </location>
</feature>
<feature type="compositionally biased region" description="Low complexity" evidence="7">
    <location>
        <begin position="894"/>
        <end position="947"/>
    </location>
</feature>
<evidence type="ECO:0000313" key="10">
    <source>
        <dbReference type="EnsemblMetazoa" id="PPA00483.1"/>
    </source>
</evidence>
<accession>A0A2A6BGJ3</accession>
<evidence type="ECO:0000256" key="3">
    <source>
        <dbReference type="ARBA" id="ARBA00022692"/>
    </source>
</evidence>
<evidence type="ECO:0000313" key="11">
    <source>
        <dbReference type="Proteomes" id="UP000005239"/>
    </source>
</evidence>
<keyword evidence="5 8" id="KW-0472">Membrane</keyword>
<dbReference type="PANTHER" id="PTHR11923">
    <property type="entry name" value="SCAVENGER RECEPTOR CLASS B TYPE-1 SR-B1"/>
    <property type="match status" value="1"/>
</dbReference>
<evidence type="ECO:0000256" key="2">
    <source>
        <dbReference type="ARBA" id="ARBA00010532"/>
    </source>
</evidence>
<comment type="similarity">
    <text evidence="2">Belongs to the CD36 family.</text>
</comment>
<keyword evidence="4 8" id="KW-1133">Transmembrane helix</keyword>
<dbReference type="GO" id="GO:0005044">
    <property type="term" value="F:scavenger receptor activity"/>
    <property type="evidence" value="ECO:0000318"/>
    <property type="project" value="GO_Central"/>
</dbReference>
<evidence type="ECO:0000256" key="6">
    <source>
        <dbReference type="ARBA" id="ARBA00023180"/>
    </source>
</evidence>
<dbReference type="Pfam" id="PF01130">
    <property type="entry name" value="CD36"/>
    <property type="match status" value="1"/>
</dbReference>
<feature type="transmembrane region" description="Helical" evidence="8">
    <location>
        <begin position="583"/>
        <end position="601"/>
    </location>
</feature>
<feature type="region of interest" description="Disordered" evidence="7">
    <location>
        <begin position="1216"/>
        <end position="1235"/>
    </location>
</feature>
<organism evidence="10 11">
    <name type="scientific">Pristionchus pacificus</name>
    <name type="common">Parasitic nematode worm</name>
    <dbReference type="NCBI Taxonomy" id="54126"/>
    <lineage>
        <taxon>Eukaryota</taxon>
        <taxon>Metazoa</taxon>
        <taxon>Ecdysozoa</taxon>
        <taxon>Nematoda</taxon>
        <taxon>Chromadorea</taxon>
        <taxon>Rhabditida</taxon>
        <taxon>Rhabditina</taxon>
        <taxon>Diplogasteromorpha</taxon>
        <taxon>Diplogasteroidea</taxon>
        <taxon>Neodiplogasteridae</taxon>
        <taxon>Pristionchus</taxon>
    </lineage>
</organism>
<evidence type="ECO:0000256" key="4">
    <source>
        <dbReference type="ARBA" id="ARBA00022989"/>
    </source>
</evidence>